<dbReference type="SUPFAM" id="SSF48008">
    <property type="entry name" value="GntR ligand-binding domain-like"/>
    <property type="match status" value="1"/>
</dbReference>
<evidence type="ECO:0000313" key="5">
    <source>
        <dbReference type="EMBL" id="MEV8466883.1"/>
    </source>
</evidence>
<dbReference type="RefSeq" id="WP_366192674.1">
    <property type="nucleotide sequence ID" value="NZ_JBFBVU010000009.1"/>
</dbReference>
<feature type="domain" description="HTH gntR-type" evidence="4">
    <location>
        <begin position="5"/>
        <end position="72"/>
    </location>
</feature>
<reference evidence="5 6" key="1">
    <citation type="submission" date="2024-07" db="EMBL/GenBank/DDBJ databases">
        <authorList>
            <person name="Kang M."/>
        </authorList>
    </citation>
    <scope>NUCLEOTIDE SEQUENCE [LARGE SCALE GENOMIC DNA]</scope>
    <source>
        <strain evidence="5 6">DFM31</strain>
    </source>
</reference>
<dbReference type="SMART" id="SM00895">
    <property type="entry name" value="FCD"/>
    <property type="match status" value="1"/>
</dbReference>
<proteinExistence type="predicted"/>
<evidence type="ECO:0000313" key="6">
    <source>
        <dbReference type="Proteomes" id="UP001553161"/>
    </source>
</evidence>
<dbReference type="Pfam" id="PF07729">
    <property type="entry name" value="FCD"/>
    <property type="match status" value="1"/>
</dbReference>
<accession>A0ABV3L5W9</accession>
<keyword evidence="3" id="KW-0804">Transcription</keyword>
<dbReference type="SMART" id="SM00345">
    <property type="entry name" value="HTH_GNTR"/>
    <property type="match status" value="1"/>
</dbReference>
<evidence type="ECO:0000256" key="2">
    <source>
        <dbReference type="ARBA" id="ARBA00023125"/>
    </source>
</evidence>
<gene>
    <name evidence="5" type="ORF">AB0T83_08845</name>
</gene>
<dbReference type="InterPro" id="IPR000524">
    <property type="entry name" value="Tscrpt_reg_HTH_GntR"/>
</dbReference>
<dbReference type="Gene3D" id="1.20.120.530">
    <property type="entry name" value="GntR ligand-binding domain-like"/>
    <property type="match status" value="1"/>
</dbReference>
<keyword evidence="1" id="KW-0805">Transcription regulation</keyword>
<dbReference type="InterPro" id="IPR036390">
    <property type="entry name" value="WH_DNA-bd_sf"/>
</dbReference>
<dbReference type="Gene3D" id="1.10.10.10">
    <property type="entry name" value="Winged helix-like DNA-binding domain superfamily/Winged helix DNA-binding domain"/>
    <property type="match status" value="1"/>
</dbReference>
<dbReference type="PROSITE" id="PS50949">
    <property type="entry name" value="HTH_GNTR"/>
    <property type="match status" value="1"/>
</dbReference>
<dbReference type="Proteomes" id="UP001553161">
    <property type="component" value="Unassembled WGS sequence"/>
</dbReference>
<dbReference type="SUPFAM" id="SSF46785">
    <property type="entry name" value="Winged helix' DNA-binding domain"/>
    <property type="match status" value="1"/>
</dbReference>
<dbReference type="PANTHER" id="PTHR43537">
    <property type="entry name" value="TRANSCRIPTIONAL REGULATOR, GNTR FAMILY"/>
    <property type="match status" value="1"/>
</dbReference>
<dbReference type="Pfam" id="PF00392">
    <property type="entry name" value="GntR"/>
    <property type="match status" value="1"/>
</dbReference>
<dbReference type="EMBL" id="JBFBVU010000009">
    <property type="protein sequence ID" value="MEV8466883.1"/>
    <property type="molecule type" value="Genomic_DNA"/>
</dbReference>
<dbReference type="InterPro" id="IPR036388">
    <property type="entry name" value="WH-like_DNA-bd_sf"/>
</dbReference>
<dbReference type="PANTHER" id="PTHR43537:SF24">
    <property type="entry name" value="GLUCONATE OPERON TRANSCRIPTIONAL REPRESSOR"/>
    <property type="match status" value="1"/>
</dbReference>
<sequence length="218" mass="24467">MKTKSSSSGNVYTRILDDIGSGTFPSGTRLKVQALADRYGTSIIPVREALRLLQGEGLVTIARNKGAAVSELNAEMILEIFEILQLMEPYFVKAFVKSCTAEDIARLQDVQDKIRTTPVADKAAFTALDKQFHEIIARRHYNRRAYDIWELQRRILNALALPVPISTARHQAILKEHESLIDAFKRSDEADALACINQHVQGAGDQMYVQLKQLDREA</sequence>
<dbReference type="InterPro" id="IPR008920">
    <property type="entry name" value="TF_FadR/GntR_C"/>
</dbReference>
<keyword evidence="2" id="KW-0238">DNA-binding</keyword>
<keyword evidence="6" id="KW-1185">Reference proteome</keyword>
<protein>
    <submittedName>
        <fullName evidence="5">GntR family transcriptional regulator</fullName>
    </submittedName>
</protein>
<dbReference type="InterPro" id="IPR011711">
    <property type="entry name" value="GntR_C"/>
</dbReference>
<evidence type="ECO:0000256" key="3">
    <source>
        <dbReference type="ARBA" id="ARBA00023163"/>
    </source>
</evidence>
<organism evidence="5 6">
    <name type="scientific">Meridianimarinicoccus marinus</name>
    <dbReference type="NCBI Taxonomy" id="3231483"/>
    <lineage>
        <taxon>Bacteria</taxon>
        <taxon>Pseudomonadati</taxon>
        <taxon>Pseudomonadota</taxon>
        <taxon>Alphaproteobacteria</taxon>
        <taxon>Rhodobacterales</taxon>
        <taxon>Paracoccaceae</taxon>
        <taxon>Meridianimarinicoccus</taxon>
    </lineage>
</organism>
<evidence type="ECO:0000256" key="1">
    <source>
        <dbReference type="ARBA" id="ARBA00023015"/>
    </source>
</evidence>
<evidence type="ECO:0000259" key="4">
    <source>
        <dbReference type="PROSITE" id="PS50949"/>
    </source>
</evidence>
<comment type="caution">
    <text evidence="5">The sequence shown here is derived from an EMBL/GenBank/DDBJ whole genome shotgun (WGS) entry which is preliminary data.</text>
</comment>
<dbReference type="CDD" id="cd07377">
    <property type="entry name" value="WHTH_GntR"/>
    <property type="match status" value="1"/>
</dbReference>
<name>A0ABV3L5W9_9RHOB</name>